<dbReference type="PIRSF" id="PIRSF003107">
    <property type="entry name" value="PhoU"/>
    <property type="match status" value="1"/>
</dbReference>
<comment type="subunit">
    <text evidence="3 7">Homodimer.</text>
</comment>
<comment type="function">
    <text evidence="7">Plays a role in the regulation of phosphate uptake.</text>
</comment>
<comment type="subcellular location">
    <subcellularLocation>
        <location evidence="1 7">Cytoplasm</location>
    </subcellularLocation>
</comment>
<dbReference type="GO" id="GO:0006817">
    <property type="term" value="P:phosphate ion transport"/>
    <property type="evidence" value="ECO:0007669"/>
    <property type="project" value="UniProtKB-KW"/>
</dbReference>
<dbReference type="SUPFAM" id="SSF109755">
    <property type="entry name" value="PhoU-like"/>
    <property type="match status" value="1"/>
</dbReference>
<dbReference type="STRING" id="573061.Clocel_1858"/>
<protein>
    <recommendedName>
        <fullName evidence="7">Phosphate-specific transport system accessory protein PhoU</fullName>
    </recommendedName>
</protein>
<evidence type="ECO:0000256" key="1">
    <source>
        <dbReference type="ARBA" id="ARBA00004496"/>
    </source>
</evidence>
<dbReference type="PANTHER" id="PTHR42930:SF3">
    <property type="entry name" value="PHOSPHATE-SPECIFIC TRANSPORT SYSTEM ACCESSORY PROTEIN PHOU"/>
    <property type="match status" value="1"/>
</dbReference>
<dbReference type="eggNOG" id="COG0704">
    <property type="taxonomic scope" value="Bacteria"/>
</dbReference>
<dbReference type="PANTHER" id="PTHR42930">
    <property type="entry name" value="PHOSPHATE-SPECIFIC TRANSPORT SYSTEM ACCESSORY PROTEIN PHOU"/>
    <property type="match status" value="1"/>
</dbReference>
<dbReference type="AlphaFoldDB" id="D9SL86"/>
<evidence type="ECO:0000256" key="6">
    <source>
        <dbReference type="ARBA" id="ARBA00022592"/>
    </source>
</evidence>
<name>D9SL86_CLOC7</name>
<organism evidence="9 10">
    <name type="scientific">Clostridium cellulovorans (strain ATCC 35296 / DSM 3052 / OCM 3 / 743B)</name>
    <dbReference type="NCBI Taxonomy" id="573061"/>
    <lineage>
        <taxon>Bacteria</taxon>
        <taxon>Bacillati</taxon>
        <taxon>Bacillota</taxon>
        <taxon>Clostridia</taxon>
        <taxon>Eubacteriales</taxon>
        <taxon>Clostridiaceae</taxon>
        <taxon>Clostridium</taxon>
    </lineage>
</organism>
<evidence type="ECO:0000256" key="4">
    <source>
        <dbReference type="ARBA" id="ARBA00022448"/>
    </source>
</evidence>
<keyword evidence="10" id="KW-1185">Reference proteome</keyword>
<feature type="domain" description="PhoU" evidence="8">
    <location>
        <begin position="121"/>
        <end position="203"/>
    </location>
</feature>
<proteinExistence type="inferred from homology"/>
<accession>D9SL86</accession>
<evidence type="ECO:0000313" key="9">
    <source>
        <dbReference type="EMBL" id="ADL51602.1"/>
    </source>
</evidence>
<dbReference type="GO" id="GO:0030643">
    <property type="term" value="P:intracellular phosphate ion homeostasis"/>
    <property type="evidence" value="ECO:0007669"/>
    <property type="project" value="InterPro"/>
</dbReference>
<dbReference type="Gene3D" id="1.20.58.220">
    <property type="entry name" value="Phosphate transport system protein phou homolog 2, domain 2"/>
    <property type="match status" value="1"/>
</dbReference>
<reference evidence="9 10" key="1">
    <citation type="submission" date="2010-08" db="EMBL/GenBank/DDBJ databases">
        <title>Complete sequence of Clostridium cellulovorans 743B.</title>
        <authorList>
            <consortium name="US DOE Joint Genome Institute"/>
            <person name="Lucas S."/>
            <person name="Copeland A."/>
            <person name="Lapidus A."/>
            <person name="Cheng J.-F."/>
            <person name="Bruce D."/>
            <person name="Goodwin L."/>
            <person name="Pitluck S."/>
            <person name="Chertkov O."/>
            <person name="Detter J.C."/>
            <person name="Han C."/>
            <person name="Tapia R."/>
            <person name="Land M."/>
            <person name="Hauser L."/>
            <person name="Chang Y.-J."/>
            <person name="Jeffries C."/>
            <person name="Kyrpides N."/>
            <person name="Ivanova N."/>
            <person name="Mikhailova N."/>
            <person name="Hemme C.L."/>
            <person name="Woyke T."/>
        </authorList>
    </citation>
    <scope>NUCLEOTIDE SEQUENCE [LARGE SCALE GENOMIC DNA]</scope>
    <source>
        <strain evidence="10">ATCC 35296 / DSM 3052 / OCM 3 / 743B</strain>
    </source>
</reference>
<evidence type="ECO:0000256" key="5">
    <source>
        <dbReference type="ARBA" id="ARBA00022490"/>
    </source>
</evidence>
<dbReference type="InterPro" id="IPR028366">
    <property type="entry name" value="PhoU"/>
</dbReference>
<dbReference type="NCBIfam" id="TIGR02135">
    <property type="entry name" value="phoU_full"/>
    <property type="match status" value="1"/>
</dbReference>
<dbReference type="InterPro" id="IPR026022">
    <property type="entry name" value="PhoU_dom"/>
</dbReference>
<evidence type="ECO:0000256" key="3">
    <source>
        <dbReference type="ARBA" id="ARBA00011738"/>
    </source>
</evidence>
<dbReference type="GO" id="GO:0045936">
    <property type="term" value="P:negative regulation of phosphate metabolic process"/>
    <property type="evidence" value="ECO:0007669"/>
    <property type="project" value="InterPro"/>
</dbReference>
<dbReference type="OrthoDB" id="9814256at2"/>
<evidence type="ECO:0000313" key="10">
    <source>
        <dbReference type="Proteomes" id="UP000002730"/>
    </source>
</evidence>
<evidence type="ECO:0000259" key="8">
    <source>
        <dbReference type="Pfam" id="PF01895"/>
    </source>
</evidence>
<keyword evidence="4 7" id="KW-0813">Transport</keyword>
<dbReference type="Pfam" id="PF01895">
    <property type="entry name" value="PhoU"/>
    <property type="match status" value="2"/>
</dbReference>
<gene>
    <name evidence="9" type="ordered locus">Clocel_1858</name>
</gene>
<dbReference type="FunFam" id="1.20.58.220:FF:000004">
    <property type="entry name" value="Phosphate-specific transport system accessory protein PhoU"/>
    <property type="match status" value="1"/>
</dbReference>
<keyword evidence="5 7" id="KW-0963">Cytoplasm</keyword>
<dbReference type="EMBL" id="CP002160">
    <property type="protein sequence ID" value="ADL51602.1"/>
    <property type="molecule type" value="Genomic_DNA"/>
</dbReference>
<evidence type="ECO:0000256" key="7">
    <source>
        <dbReference type="PIRNR" id="PIRNR003107"/>
    </source>
</evidence>
<dbReference type="GO" id="GO:0005737">
    <property type="term" value="C:cytoplasm"/>
    <property type="evidence" value="ECO:0007669"/>
    <property type="project" value="UniProtKB-SubCell"/>
</dbReference>
<feature type="domain" description="PhoU" evidence="8">
    <location>
        <begin position="16"/>
        <end position="103"/>
    </location>
</feature>
<sequence length="217" mass="24814">MRKSFDISIKELHNDLLRMGCETEKQIYNAVKALQTQDISLANKVIAEDDIIDEMQKEIDDKAIRLVAMQNPLATDLRDIFSATKVSSDLERMADHAVDIAKIAKKLSKENYIKKLLDIPVMADLVVKMITDGVDAYINGNMKDAYDIGKRDDDIDSFYKKIFDEFLSLIKTDTDKSNQVAQFLFVVKYLERIADHVTNICEQTIYVCTGNYKDLNE</sequence>
<dbReference type="Proteomes" id="UP000002730">
    <property type="component" value="Chromosome"/>
</dbReference>
<dbReference type="RefSeq" id="WP_010077183.1">
    <property type="nucleotide sequence ID" value="NC_014393.1"/>
</dbReference>
<dbReference type="InterPro" id="IPR038078">
    <property type="entry name" value="PhoU-like_sf"/>
</dbReference>
<evidence type="ECO:0000256" key="2">
    <source>
        <dbReference type="ARBA" id="ARBA00008107"/>
    </source>
</evidence>
<comment type="similarity">
    <text evidence="2 7">Belongs to the PhoU family.</text>
</comment>
<dbReference type="KEGG" id="ccb:Clocel_1858"/>
<dbReference type="HOGENOM" id="CLU_078518_3_0_9"/>
<keyword evidence="6 7" id="KW-0592">Phosphate transport</keyword>